<dbReference type="Gene3D" id="3.90.215.10">
    <property type="entry name" value="Gamma Fibrinogen, chain A, domain 1"/>
    <property type="match status" value="1"/>
</dbReference>
<dbReference type="InterPro" id="IPR050373">
    <property type="entry name" value="Fibrinogen_C-term_domain"/>
</dbReference>
<dbReference type="EnsemblMetazoa" id="XM_021051508.2">
    <property type="protein sequence ID" value="XP_020907167.1"/>
    <property type="gene ID" value="LOC110245248"/>
</dbReference>
<dbReference type="RefSeq" id="XP_020907167.1">
    <property type="nucleotide sequence ID" value="XM_021051508.2"/>
</dbReference>
<dbReference type="SMART" id="SM00186">
    <property type="entry name" value="FBG"/>
    <property type="match status" value="1"/>
</dbReference>
<evidence type="ECO:0000313" key="3">
    <source>
        <dbReference type="Proteomes" id="UP000887567"/>
    </source>
</evidence>
<dbReference type="OrthoDB" id="6275059at2759"/>
<dbReference type="Proteomes" id="UP000887567">
    <property type="component" value="Unplaced"/>
</dbReference>
<proteinExistence type="predicted"/>
<dbReference type="KEGG" id="epa:110245248"/>
<dbReference type="SUPFAM" id="SSF56496">
    <property type="entry name" value="Fibrinogen C-terminal domain-like"/>
    <property type="match status" value="1"/>
</dbReference>
<keyword evidence="3" id="KW-1185">Reference proteome</keyword>
<feature type="domain" description="Fibrinogen C-terminal" evidence="1">
    <location>
        <begin position="1"/>
        <end position="103"/>
    </location>
</feature>
<dbReference type="InterPro" id="IPR014716">
    <property type="entry name" value="Fibrinogen_a/b/g_C_1"/>
</dbReference>
<dbReference type="Pfam" id="PF00147">
    <property type="entry name" value="Fibrinogen_C"/>
    <property type="match status" value="1"/>
</dbReference>
<dbReference type="PANTHER" id="PTHR19143">
    <property type="entry name" value="FIBRINOGEN/TENASCIN/ANGIOPOEITIN"/>
    <property type="match status" value="1"/>
</dbReference>
<sequence length="175" mass="20390">MAKESSRFTVTRRLEEEDGQSFREEDGSVDFYRGWADYKKGFGDLKGEFWLGLDKIHRLTHQTRNRLRVEIENTKGKSAYSEYDFFDVTSERSKYKLGLGTYSVILKSDSHHHRQSKDDERLAIQDLRRLKPFIEVAKRSHGSFQDIGASALSGLDKENLDSWLDKHKKNISVEL</sequence>
<evidence type="ECO:0000259" key="1">
    <source>
        <dbReference type="PROSITE" id="PS51406"/>
    </source>
</evidence>
<dbReference type="PROSITE" id="PS51406">
    <property type="entry name" value="FIBRINOGEN_C_2"/>
    <property type="match status" value="1"/>
</dbReference>
<dbReference type="AlphaFoldDB" id="A0A913XNI1"/>
<accession>A0A913XNI1</accession>
<dbReference type="InterPro" id="IPR036056">
    <property type="entry name" value="Fibrinogen-like_C"/>
</dbReference>
<organism evidence="2 3">
    <name type="scientific">Exaiptasia diaphana</name>
    <name type="common">Tropical sea anemone</name>
    <name type="synonym">Aiptasia pulchella</name>
    <dbReference type="NCBI Taxonomy" id="2652724"/>
    <lineage>
        <taxon>Eukaryota</taxon>
        <taxon>Metazoa</taxon>
        <taxon>Cnidaria</taxon>
        <taxon>Anthozoa</taxon>
        <taxon>Hexacorallia</taxon>
        <taxon>Actiniaria</taxon>
        <taxon>Aiptasiidae</taxon>
        <taxon>Exaiptasia</taxon>
    </lineage>
</organism>
<dbReference type="GeneID" id="110245248"/>
<evidence type="ECO:0000313" key="2">
    <source>
        <dbReference type="EnsemblMetazoa" id="XP_020907167.1"/>
    </source>
</evidence>
<protein>
    <recommendedName>
        <fullName evidence="1">Fibrinogen C-terminal domain-containing protein</fullName>
    </recommendedName>
</protein>
<dbReference type="GO" id="GO:0005615">
    <property type="term" value="C:extracellular space"/>
    <property type="evidence" value="ECO:0007669"/>
    <property type="project" value="TreeGrafter"/>
</dbReference>
<name>A0A913XNI1_EXADI</name>
<dbReference type="InterPro" id="IPR002181">
    <property type="entry name" value="Fibrinogen_a/b/g_C_dom"/>
</dbReference>
<reference evidence="2" key="1">
    <citation type="submission" date="2022-11" db="UniProtKB">
        <authorList>
            <consortium name="EnsemblMetazoa"/>
        </authorList>
    </citation>
    <scope>IDENTIFICATION</scope>
</reference>
<dbReference type="PANTHER" id="PTHR19143:SF458">
    <property type="entry name" value="FIBRINOGEN C-TERMINAL DOMAIN-CONTAINING PROTEIN-RELATED"/>
    <property type="match status" value="1"/>
</dbReference>